<evidence type="ECO:0008006" key="5">
    <source>
        <dbReference type="Google" id="ProtNLM"/>
    </source>
</evidence>
<accession>A0A9Q4GJ96</accession>
<dbReference type="Proteomes" id="UP001071478">
    <property type="component" value="Unassembled WGS sequence"/>
</dbReference>
<comment type="caution">
    <text evidence="3">The sequence shown here is derived from an EMBL/GenBank/DDBJ whole genome shotgun (WGS) entry which is preliminary data.</text>
</comment>
<keyword evidence="2" id="KW-0812">Transmembrane</keyword>
<organism evidence="3 4">
    <name type="scientific">Corynebacterium pygosceleis</name>
    <dbReference type="NCBI Taxonomy" id="2800406"/>
    <lineage>
        <taxon>Bacteria</taxon>
        <taxon>Bacillati</taxon>
        <taxon>Actinomycetota</taxon>
        <taxon>Actinomycetes</taxon>
        <taxon>Mycobacteriales</taxon>
        <taxon>Corynebacteriaceae</taxon>
        <taxon>Corynebacterium</taxon>
    </lineage>
</organism>
<evidence type="ECO:0000256" key="2">
    <source>
        <dbReference type="SAM" id="Phobius"/>
    </source>
</evidence>
<evidence type="ECO:0000256" key="1">
    <source>
        <dbReference type="SAM" id="MobiDB-lite"/>
    </source>
</evidence>
<reference evidence="3" key="1">
    <citation type="submission" date="2022-11" db="EMBL/GenBank/DDBJ databases">
        <title>Corynebacterium sp. isolated from Penguins.</title>
        <authorList>
            <person name="Sedlar K."/>
            <person name="Svec P."/>
        </authorList>
    </citation>
    <scope>NUCLEOTIDE SEQUENCE</scope>
    <source>
        <strain evidence="3">P7374</strain>
    </source>
</reference>
<feature type="transmembrane region" description="Helical" evidence="2">
    <location>
        <begin position="246"/>
        <end position="273"/>
    </location>
</feature>
<evidence type="ECO:0000313" key="4">
    <source>
        <dbReference type="Proteomes" id="UP001071478"/>
    </source>
</evidence>
<dbReference type="AlphaFoldDB" id="A0A9Q4GJ96"/>
<keyword evidence="2" id="KW-0472">Membrane</keyword>
<feature type="transmembrane region" description="Helical" evidence="2">
    <location>
        <begin position="204"/>
        <end position="225"/>
    </location>
</feature>
<feature type="transmembrane region" description="Helical" evidence="2">
    <location>
        <begin position="179"/>
        <end position="198"/>
    </location>
</feature>
<protein>
    <recommendedName>
        <fullName evidence="5">DUF975 family protein</fullName>
    </recommendedName>
</protein>
<dbReference type="EMBL" id="JAPMKU010000002">
    <property type="protein sequence ID" value="MCX7467914.1"/>
    <property type="molecule type" value="Genomic_DNA"/>
</dbReference>
<gene>
    <name evidence="3" type="ORF">OS129_03340</name>
</gene>
<dbReference type="RefSeq" id="WP_248167895.1">
    <property type="nucleotide sequence ID" value="NZ_JALNJA010000002.1"/>
</dbReference>
<evidence type="ECO:0000313" key="3">
    <source>
        <dbReference type="EMBL" id="MCX7467914.1"/>
    </source>
</evidence>
<feature type="transmembrane region" description="Helical" evidence="2">
    <location>
        <begin position="137"/>
        <end position="158"/>
    </location>
</feature>
<feature type="transmembrane region" description="Helical" evidence="2">
    <location>
        <begin position="85"/>
        <end position="110"/>
    </location>
</feature>
<proteinExistence type="predicted"/>
<sequence length="297" mass="31310">MTKDNYPSYPGGDYHPENDDNPQNPYGSGAPGYGAPGDPYGSAAGYAGAAATPVAGGNRLVQGDGKTRAMESISYGFRAVFASPLAWIVSALGVGILSMLAFGVTFAAMFSRMSADGAFDPETGATPDPNDYQMSPLLMIFFLVIMVVAQVMFANAALKAADGRKITFGDFYGGPNFGKAIVFVVIVNLIVSALPYLLPGALQVILNAAMVFLGPLYMLMYLYVLDQGASFGDAVKRGFKAGTRNYLSLLGFSIVWGIIIIISAIPLGLGMIITMPAYMAALAYVYRQASGGIYPED</sequence>
<feature type="region of interest" description="Disordered" evidence="1">
    <location>
        <begin position="1"/>
        <end position="34"/>
    </location>
</feature>
<name>A0A9Q4GJ96_9CORY</name>
<keyword evidence="2" id="KW-1133">Transmembrane helix</keyword>